<dbReference type="PROSITE" id="PS50879">
    <property type="entry name" value="RNASE_H_1"/>
    <property type="match status" value="1"/>
</dbReference>
<keyword evidence="3" id="KW-1185">Reference proteome</keyword>
<dbReference type="InterPro" id="IPR012337">
    <property type="entry name" value="RNaseH-like_sf"/>
</dbReference>
<dbReference type="AlphaFoldDB" id="A0ABD2Z483"/>
<protein>
    <recommendedName>
        <fullName evidence="1">RNase H type-1 domain-containing protein</fullName>
    </recommendedName>
</protein>
<name>A0ABD2Z483_9GENT</name>
<evidence type="ECO:0000313" key="2">
    <source>
        <dbReference type="EMBL" id="KAL3514289.1"/>
    </source>
</evidence>
<dbReference type="PANTHER" id="PTHR47723">
    <property type="entry name" value="OS05G0353850 PROTEIN"/>
    <property type="match status" value="1"/>
</dbReference>
<dbReference type="SUPFAM" id="SSF53098">
    <property type="entry name" value="Ribonuclease H-like"/>
    <property type="match status" value="1"/>
</dbReference>
<dbReference type="InterPro" id="IPR036397">
    <property type="entry name" value="RNaseH_sf"/>
</dbReference>
<reference evidence="2 3" key="1">
    <citation type="submission" date="2024-11" db="EMBL/GenBank/DDBJ databases">
        <title>A near-complete genome assembly of Cinchona calisaya.</title>
        <authorList>
            <person name="Lian D.C."/>
            <person name="Zhao X.W."/>
            <person name="Wei L."/>
        </authorList>
    </citation>
    <scope>NUCLEOTIDE SEQUENCE [LARGE SCALE GENOMIC DNA]</scope>
    <source>
        <tissue evidence="2">Nenye</tissue>
    </source>
</reference>
<dbReference type="Proteomes" id="UP001630127">
    <property type="component" value="Unassembled WGS sequence"/>
</dbReference>
<gene>
    <name evidence="2" type="ORF">ACH5RR_027006</name>
</gene>
<accession>A0ABD2Z483</accession>
<dbReference type="Gene3D" id="3.30.420.10">
    <property type="entry name" value="Ribonuclease H-like superfamily/Ribonuclease H"/>
    <property type="match status" value="1"/>
</dbReference>
<feature type="domain" description="RNase H type-1" evidence="1">
    <location>
        <begin position="53"/>
        <end position="183"/>
    </location>
</feature>
<dbReference type="InterPro" id="IPR053151">
    <property type="entry name" value="RNase_H-like"/>
</dbReference>
<dbReference type="InterPro" id="IPR002156">
    <property type="entry name" value="RNaseH_domain"/>
</dbReference>
<evidence type="ECO:0000313" key="3">
    <source>
        <dbReference type="Proteomes" id="UP001630127"/>
    </source>
</evidence>
<proteinExistence type="predicted"/>
<dbReference type="Pfam" id="PF13456">
    <property type="entry name" value="RVT_3"/>
    <property type="match status" value="1"/>
</dbReference>
<dbReference type="InterPro" id="IPR044730">
    <property type="entry name" value="RNase_H-like_dom_plant"/>
</dbReference>
<sequence length="255" mass="28845">MISSVKGMLSSIFQAFPFYSSSQEDINSLQLGMQVLPYYMRTKITLVNWSAPPVNYFKLNTDRVSRGNPGLAARGGAIRDLNGKLVAAFSSFYNGIHSNLFAKLMALLEGIQLCQKLELQKVVIEVDSMMALNLITKKVKSTWLLDCLAQLIQQHLSIIDFIALHIFREGNKLADLLANIGCDEKCNRLYDSSNLPFLARGVLRLDRISCLYLRISSKNLVIFRAKKKKKKINTVLLASLKKHKKCFVKKKNQTR</sequence>
<evidence type="ECO:0000259" key="1">
    <source>
        <dbReference type="PROSITE" id="PS50879"/>
    </source>
</evidence>
<dbReference type="CDD" id="cd06222">
    <property type="entry name" value="RNase_H_like"/>
    <property type="match status" value="1"/>
</dbReference>
<comment type="caution">
    <text evidence="2">The sequence shown here is derived from an EMBL/GenBank/DDBJ whole genome shotgun (WGS) entry which is preliminary data.</text>
</comment>
<dbReference type="EMBL" id="JBJUIK010000011">
    <property type="protein sequence ID" value="KAL3514289.1"/>
    <property type="molecule type" value="Genomic_DNA"/>
</dbReference>
<dbReference type="PANTHER" id="PTHR47723:SF19">
    <property type="entry name" value="POLYNUCLEOTIDYL TRANSFERASE, RIBONUCLEASE H-LIKE SUPERFAMILY PROTEIN"/>
    <property type="match status" value="1"/>
</dbReference>
<organism evidence="2 3">
    <name type="scientific">Cinchona calisaya</name>
    <dbReference type="NCBI Taxonomy" id="153742"/>
    <lineage>
        <taxon>Eukaryota</taxon>
        <taxon>Viridiplantae</taxon>
        <taxon>Streptophyta</taxon>
        <taxon>Embryophyta</taxon>
        <taxon>Tracheophyta</taxon>
        <taxon>Spermatophyta</taxon>
        <taxon>Magnoliopsida</taxon>
        <taxon>eudicotyledons</taxon>
        <taxon>Gunneridae</taxon>
        <taxon>Pentapetalae</taxon>
        <taxon>asterids</taxon>
        <taxon>lamiids</taxon>
        <taxon>Gentianales</taxon>
        <taxon>Rubiaceae</taxon>
        <taxon>Cinchonoideae</taxon>
        <taxon>Cinchoneae</taxon>
        <taxon>Cinchona</taxon>
    </lineage>
</organism>